<dbReference type="InterPro" id="IPR036318">
    <property type="entry name" value="FAD-bd_PCMH-like_sf"/>
</dbReference>
<dbReference type="PANTHER" id="PTHR11748:SF103">
    <property type="entry name" value="GLYCOLATE OXIDASE SUBUNIT GLCE"/>
    <property type="match status" value="1"/>
</dbReference>
<protein>
    <submittedName>
        <fullName evidence="4">FAD-binding protein</fullName>
    </submittedName>
</protein>
<organism evidence="4 5">
    <name type="scientific">Nocardioides agri</name>
    <dbReference type="NCBI Taxonomy" id="2682843"/>
    <lineage>
        <taxon>Bacteria</taxon>
        <taxon>Bacillati</taxon>
        <taxon>Actinomycetota</taxon>
        <taxon>Actinomycetes</taxon>
        <taxon>Propionibacteriales</taxon>
        <taxon>Nocardioidaceae</taxon>
        <taxon>Nocardioides</taxon>
    </lineage>
</organism>
<dbReference type="SUPFAM" id="SSF55103">
    <property type="entry name" value="FAD-linked oxidases, C-terminal domain"/>
    <property type="match status" value="1"/>
</dbReference>
<dbReference type="GO" id="GO:0071949">
    <property type="term" value="F:FAD binding"/>
    <property type="evidence" value="ECO:0007669"/>
    <property type="project" value="InterPro"/>
</dbReference>
<evidence type="ECO:0000313" key="4">
    <source>
        <dbReference type="EMBL" id="MVQ50536.1"/>
    </source>
</evidence>
<dbReference type="EMBL" id="WSEK01000004">
    <property type="protein sequence ID" value="MVQ50536.1"/>
    <property type="molecule type" value="Genomic_DNA"/>
</dbReference>
<dbReference type="PROSITE" id="PS51387">
    <property type="entry name" value="FAD_PCMH"/>
    <property type="match status" value="1"/>
</dbReference>
<keyword evidence="1" id="KW-0285">Flavoprotein</keyword>
<dbReference type="RefSeq" id="WP_157343628.1">
    <property type="nucleotide sequence ID" value="NZ_WSEK01000004.1"/>
</dbReference>
<dbReference type="Gene3D" id="3.30.465.10">
    <property type="match status" value="1"/>
</dbReference>
<dbReference type="AlphaFoldDB" id="A0A6L6XVN7"/>
<dbReference type="Proteomes" id="UP000473525">
    <property type="component" value="Unassembled WGS sequence"/>
</dbReference>
<keyword evidence="2" id="KW-0274">FAD</keyword>
<dbReference type="Pfam" id="PF01565">
    <property type="entry name" value="FAD_binding_4"/>
    <property type="match status" value="1"/>
</dbReference>
<dbReference type="GO" id="GO:0003824">
    <property type="term" value="F:catalytic activity"/>
    <property type="evidence" value="ECO:0007669"/>
    <property type="project" value="InterPro"/>
</dbReference>
<feature type="domain" description="FAD-binding PCMH-type" evidence="3">
    <location>
        <begin position="1"/>
        <end position="176"/>
    </location>
</feature>
<comment type="caution">
    <text evidence="4">The sequence shown here is derived from an EMBL/GenBank/DDBJ whole genome shotgun (WGS) entry which is preliminary data.</text>
</comment>
<name>A0A6L6XVN7_9ACTN</name>
<gene>
    <name evidence="4" type="ORF">GON03_15220</name>
</gene>
<dbReference type="PANTHER" id="PTHR11748">
    <property type="entry name" value="D-LACTATE DEHYDROGENASE"/>
    <property type="match status" value="1"/>
</dbReference>
<evidence type="ECO:0000259" key="3">
    <source>
        <dbReference type="PROSITE" id="PS51387"/>
    </source>
</evidence>
<keyword evidence="5" id="KW-1185">Reference proteome</keyword>
<dbReference type="InterPro" id="IPR016164">
    <property type="entry name" value="FAD-linked_Oxase-like_C"/>
</dbReference>
<evidence type="ECO:0000313" key="5">
    <source>
        <dbReference type="Proteomes" id="UP000473525"/>
    </source>
</evidence>
<dbReference type="SUPFAM" id="SSF56176">
    <property type="entry name" value="FAD-binding/transporter-associated domain-like"/>
    <property type="match status" value="1"/>
</dbReference>
<accession>A0A6L6XVN7</accession>
<dbReference type="InterPro" id="IPR016166">
    <property type="entry name" value="FAD-bd_PCMH"/>
</dbReference>
<evidence type="ECO:0000256" key="1">
    <source>
        <dbReference type="ARBA" id="ARBA00022630"/>
    </source>
</evidence>
<evidence type="ECO:0000256" key="2">
    <source>
        <dbReference type="ARBA" id="ARBA00022827"/>
    </source>
</evidence>
<dbReference type="InterPro" id="IPR006094">
    <property type="entry name" value="Oxid_FAD_bind_N"/>
</dbReference>
<sequence length="365" mass="37549">MTTVAVARPSTTAEVAEVLRDAAARGHTVVPTGRGTKLSWGMPVEPDVLVDLSGMDRVVDHQAGDLIVVAEAGARLADVQALVGGARQRLALDETVPGASIGGTIATNASGPQRLLAGTARDLLIGVTVVRADGVVAKAGGRVVKNVAGYDVGKLMVGSFGTLAVVTEAVFRLHPEPEARRWVSVEPDDLPDAVRAVVHSQAAPWAVEVDGGTLSVLLGGRTDGVDARARTIADLVGGDVSSTAPPWWGTCPWAEGETGLKITFLLSGLRDVLAAAADVGARVRGSAGSGVVHAAVADGVPDALARLREAAARHDGTVVVVDAPPEVKAAVDVWGPVPALDLMRRVKREFDPDHRLSPGRFVGGI</sequence>
<dbReference type="InterPro" id="IPR016169">
    <property type="entry name" value="FAD-bd_PCMH_sub2"/>
</dbReference>
<proteinExistence type="predicted"/>
<reference evidence="4 5" key="1">
    <citation type="submission" date="2019-12" db="EMBL/GenBank/DDBJ databases">
        <authorList>
            <person name="Huq M.A."/>
        </authorList>
    </citation>
    <scope>NUCLEOTIDE SEQUENCE [LARGE SCALE GENOMIC DNA]</scope>
    <source>
        <strain evidence="4 5">MAH-18</strain>
    </source>
</reference>